<evidence type="ECO:0008006" key="5">
    <source>
        <dbReference type="Google" id="ProtNLM"/>
    </source>
</evidence>
<organism evidence="3 4">
    <name type="scientific">Bugula neritina</name>
    <name type="common">Brown bryozoan</name>
    <name type="synonym">Sertularia neritina</name>
    <dbReference type="NCBI Taxonomy" id="10212"/>
    <lineage>
        <taxon>Eukaryota</taxon>
        <taxon>Metazoa</taxon>
        <taxon>Spiralia</taxon>
        <taxon>Lophotrochozoa</taxon>
        <taxon>Bryozoa</taxon>
        <taxon>Gymnolaemata</taxon>
        <taxon>Cheilostomatida</taxon>
        <taxon>Flustrina</taxon>
        <taxon>Buguloidea</taxon>
        <taxon>Bugulidae</taxon>
        <taxon>Bugula</taxon>
    </lineage>
</organism>
<evidence type="ECO:0000256" key="2">
    <source>
        <dbReference type="SAM" id="MobiDB-lite"/>
    </source>
</evidence>
<dbReference type="OrthoDB" id="3694230at2759"/>
<dbReference type="EMBL" id="VXIV02000164">
    <property type="protein sequence ID" value="KAF6040261.1"/>
    <property type="molecule type" value="Genomic_DNA"/>
</dbReference>
<evidence type="ECO:0000256" key="1">
    <source>
        <dbReference type="SAM" id="Coils"/>
    </source>
</evidence>
<feature type="region of interest" description="Disordered" evidence="2">
    <location>
        <begin position="301"/>
        <end position="323"/>
    </location>
</feature>
<dbReference type="SUPFAM" id="SSF140361">
    <property type="entry name" value="MIT domain-like"/>
    <property type="match status" value="1"/>
</dbReference>
<dbReference type="Proteomes" id="UP000593567">
    <property type="component" value="Unassembled WGS sequence"/>
</dbReference>
<reference evidence="3" key="1">
    <citation type="submission" date="2020-06" db="EMBL/GenBank/DDBJ databases">
        <title>Draft genome of Bugula neritina, a colonial animal packing powerful symbionts and potential medicines.</title>
        <authorList>
            <person name="Rayko M."/>
        </authorList>
    </citation>
    <scope>NUCLEOTIDE SEQUENCE [LARGE SCALE GENOMIC DNA]</scope>
    <source>
        <strain evidence="3">Kwan_BN1</strain>
    </source>
</reference>
<dbReference type="PANTHER" id="PTHR14964">
    <property type="entry name" value="NUCLEAR RECEPTOR BINDING FACTOR 2"/>
    <property type="match status" value="1"/>
</dbReference>
<feature type="region of interest" description="Disordered" evidence="2">
    <location>
        <begin position="272"/>
        <end position="291"/>
    </location>
</feature>
<accession>A0A7J7KPZ5</accession>
<sequence>MMIIVEMLMFCKFSSKFCLQPVSVYSPLLERSSLETDSNMSDAPVLNHHYLSSPLNLAHIEDRKAETILKKSEVDYQAAIECHQRAHAHLRRLTLSIPTHQQFKAIDSNKALLDSIFSQMEHHILQQTILLHQQKREIIRLKREQYIASIRERTAELALLNVIKHKDMLKRQLHMQEQTTCPTNDELEHSDSELDPLTMGTESNMQGYAKKNPKDTADTVEELRDVNNHLKALINELMVENIDLKEKLQSYEKLDSQENSLLAFHSKNLADTKEKERMSSSQSSAETPIYSLPKALEIEPLESPPHFEIPEGSISQIDDYEGD</sequence>
<name>A0A7J7KPZ5_BUGNE</name>
<comment type="caution">
    <text evidence="3">The sequence shown here is derived from an EMBL/GenBank/DDBJ whole genome shotgun (WGS) entry which is preliminary data.</text>
</comment>
<evidence type="ECO:0000313" key="3">
    <source>
        <dbReference type="EMBL" id="KAF6040261.1"/>
    </source>
</evidence>
<proteinExistence type="predicted"/>
<gene>
    <name evidence="3" type="ORF">EB796_001475</name>
</gene>
<keyword evidence="4" id="KW-1185">Reference proteome</keyword>
<dbReference type="Gene3D" id="1.20.58.80">
    <property type="entry name" value="Phosphotransferase system, lactose/cellobiose-type IIA subunit"/>
    <property type="match status" value="1"/>
</dbReference>
<keyword evidence="1" id="KW-0175">Coiled coil</keyword>
<dbReference type="AlphaFoldDB" id="A0A7J7KPZ5"/>
<dbReference type="InterPro" id="IPR039679">
    <property type="entry name" value="NRBF2"/>
</dbReference>
<dbReference type="PANTHER" id="PTHR14964:SF2">
    <property type="entry name" value="NUCLEAR RECEPTOR-BINDING FACTOR 2"/>
    <property type="match status" value="1"/>
</dbReference>
<feature type="region of interest" description="Disordered" evidence="2">
    <location>
        <begin position="180"/>
        <end position="216"/>
    </location>
</feature>
<feature type="coiled-coil region" evidence="1">
    <location>
        <begin position="220"/>
        <end position="254"/>
    </location>
</feature>
<dbReference type="GO" id="GO:0006914">
    <property type="term" value="P:autophagy"/>
    <property type="evidence" value="ECO:0007669"/>
    <property type="project" value="InterPro"/>
</dbReference>
<evidence type="ECO:0000313" key="4">
    <source>
        <dbReference type="Proteomes" id="UP000593567"/>
    </source>
</evidence>
<protein>
    <recommendedName>
        <fullName evidence="5">Nuclear receptor-binding factor 2 MIT domain-containing protein</fullName>
    </recommendedName>
</protein>